<evidence type="ECO:0000259" key="8">
    <source>
        <dbReference type="Pfam" id="PF12340"/>
    </source>
</evidence>
<keyword evidence="6" id="KW-0788">Thiol protease</keyword>
<dbReference type="Pfam" id="PF12359">
    <property type="entry name" value="DUF3645"/>
    <property type="match status" value="1"/>
</dbReference>
<evidence type="ECO:0000259" key="9">
    <source>
        <dbReference type="Pfam" id="PF12359"/>
    </source>
</evidence>
<dbReference type="PANTHER" id="PTHR13367">
    <property type="entry name" value="UBIQUITIN THIOESTERASE"/>
    <property type="match status" value="1"/>
</dbReference>
<dbReference type="GO" id="GO:0006508">
    <property type="term" value="P:proteolysis"/>
    <property type="evidence" value="ECO:0007669"/>
    <property type="project" value="UniProtKB-KW"/>
</dbReference>
<dbReference type="RefSeq" id="XP_016645263.1">
    <property type="nucleotide sequence ID" value="XM_016784966.1"/>
</dbReference>
<dbReference type="PANTHER" id="PTHR13367:SF32">
    <property type="entry name" value="DUF6606 DOMAIN-CONTAINING PROTEIN"/>
    <property type="match status" value="1"/>
</dbReference>
<keyword evidence="5" id="KW-0378">Hydrolase</keyword>
<accession>A0A084GDQ2</accession>
<feature type="region of interest" description="Disordered" evidence="7">
    <location>
        <begin position="1404"/>
        <end position="1432"/>
    </location>
</feature>
<comment type="catalytic activity">
    <reaction evidence="1">
        <text>Thiol-dependent hydrolysis of ester, thioester, amide, peptide and isopeptide bonds formed by the C-terminal Gly of ubiquitin (a 76-residue protein attached to proteins as an intracellular targeting signal).</text>
        <dbReference type="EC" id="3.4.19.12"/>
    </reaction>
</comment>
<feature type="domain" description="DUF3638" evidence="8">
    <location>
        <begin position="1599"/>
        <end position="1651"/>
    </location>
</feature>
<proteinExistence type="predicted"/>
<keyword evidence="3" id="KW-0645">Protease</keyword>
<name>A0A084GDQ2_PSEDA</name>
<dbReference type="OrthoDB" id="3182339at2759"/>
<protein>
    <recommendedName>
        <fullName evidence="2">ubiquitinyl hydrolase 1</fullName>
        <ecNumber evidence="2">3.4.19.12</ecNumber>
    </recommendedName>
</protein>
<dbReference type="KEGG" id="sapo:SAPIO_CDS1778"/>
<dbReference type="EMBL" id="JOWA01000077">
    <property type="protein sequence ID" value="KEZ45464.1"/>
    <property type="molecule type" value="Genomic_DNA"/>
</dbReference>
<evidence type="ECO:0000256" key="5">
    <source>
        <dbReference type="ARBA" id="ARBA00022801"/>
    </source>
</evidence>
<dbReference type="InterPro" id="IPR046541">
    <property type="entry name" value="DUF6606"/>
</dbReference>
<keyword evidence="12" id="KW-1185">Reference proteome</keyword>
<dbReference type="InterPro" id="IPR022099">
    <property type="entry name" value="DUF3638"/>
</dbReference>
<dbReference type="Pfam" id="PF12340">
    <property type="entry name" value="DUF3638"/>
    <property type="match status" value="2"/>
</dbReference>
<evidence type="ECO:0000313" key="12">
    <source>
        <dbReference type="Proteomes" id="UP000028545"/>
    </source>
</evidence>
<evidence type="ECO:0000256" key="2">
    <source>
        <dbReference type="ARBA" id="ARBA00012759"/>
    </source>
</evidence>
<evidence type="ECO:0000256" key="7">
    <source>
        <dbReference type="SAM" id="MobiDB-lite"/>
    </source>
</evidence>
<evidence type="ECO:0000256" key="6">
    <source>
        <dbReference type="ARBA" id="ARBA00022807"/>
    </source>
</evidence>
<feature type="domain" description="DUF3638" evidence="8">
    <location>
        <begin position="1670"/>
        <end position="1842"/>
    </location>
</feature>
<reference evidence="11 12" key="1">
    <citation type="journal article" date="2014" name="Genome Announc.">
        <title>Draft genome sequence of the pathogenic fungus Scedosporium apiospermum.</title>
        <authorList>
            <person name="Vandeputte P."/>
            <person name="Ghamrawi S."/>
            <person name="Rechenmann M."/>
            <person name="Iltis A."/>
            <person name="Giraud S."/>
            <person name="Fleury M."/>
            <person name="Thornton C."/>
            <person name="Delhaes L."/>
            <person name="Meyer W."/>
            <person name="Papon N."/>
            <person name="Bouchara J.P."/>
        </authorList>
    </citation>
    <scope>NUCLEOTIDE SEQUENCE [LARGE SCALE GENOMIC DNA]</scope>
    <source>
        <strain evidence="11 12">IHEM 14462</strain>
    </source>
</reference>
<feature type="compositionally biased region" description="Basic residues" evidence="7">
    <location>
        <begin position="1404"/>
        <end position="1416"/>
    </location>
</feature>
<dbReference type="GO" id="GO:0004843">
    <property type="term" value="F:cysteine-type deubiquitinase activity"/>
    <property type="evidence" value="ECO:0007669"/>
    <property type="project" value="UniProtKB-EC"/>
</dbReference>
<gene>
    <name evidence="11" type="ORF">SAPIO_CDS1778</name>
</gene>
<dbReference type="Proteomes" id="UP000028545">
    <property type="component" value="Unassembled WGS sequence"/>
</dbReference>
<evidence type="ECO:0000259" key="10">
    <source>
        <dbReference type="Pfam" id="PF20255"/>
    </source>
</evidence>
<evidence type="ECO:0000256" key="4">
    <source>
        <dbReference type="ARBA" id="ARBA00022786"/>
    </source>
</evidence>
<dbReference type="HOGENOM" id="CLU_000211_1_0_1"/>
<comment type="caution">
    <text evidence="11">The sequence shown here is derived from an EMBL/GenBank/DDBJ whole genome shotgun (WGS) entry which is preliminary data.</text>
</comment>
<dbReference type="GeneID" id="27720850"/>
<feature type="domain" description="DUF6606" evidence="10">
    <location>
        <begin position="16"/>
        <end position="289"/>
    </location>
</feature>
<feature type="compositionally biased region" description="Acidic residues" evidence="7">
    <location>
        <begin position="2742"/>
        <end position="2753"/>
    </location>
</feature>
<dbReference type="OMA" id="CIIPMVA"/>
<keyword evidence="4" id="KW-0833">Ubl conjugation pathway</keyword>
<evidence type="ECO:0000256" key="3">
    <source>
        <dbReference type="ARBA" id="ARBA00022670"/>
    </source>
</evidence>
<feature type="domain" description="DUF3645" evidence="9">
    <location>
        <begin position="1962"/>
        <end position="1994"/>
    </location>
</feature>
<evidence type="ECO:0000313" key="11">
    <source>
        <dbReference type="EMBL" id="KEZ45464.1"/>
    </source>
</evidence>
<dbReference type="InterPro" id="IPR022105">
    <property type="entry name" value="DUF3645"/>
</dbReference>
<sequence length="2782" mass="315541">MALPPNARGIDPAISLFNHLVLPGQLPGSLDPNLPELETELADRILQVSCFMRVNAGDKSSRLWEAIGRSITSSRTINSNGRIESAILEEAMAKMEPSDFLLLHIPRQNAAVYIYFPSDSELVGNVVFEAFEASPRNKDVQASLSALKWEFPGSAVAVPISTLEDESFRKNLSSFLDNASVEIPLEFSAHASKAGSRTHEYRDSDDPSIITSLLMTILEGNGRRISTKKLWKRVRDEVCWDKGPKPWRRMPYWLVLRVALQRYLCHHLGDEIGRVEYKFAVCLLLSEFAHSVEAFSDSLDRIALLRTKLCRRLAKLDIDRARSQCPSVSAHCELLFGTVGPRIDKDIASINTFIGDTWSGFLADTRTRLPLLQKHATPGELKMSLDRSRASLTQMIENHRARTLEQNGKDSDDPVQSLSVSRSVVGNEFARKHLDLSKLEVQIQDLLANLDADHETTCRAISRMTSLYIESSLPLYQGNAELLSVMVLNVMDLWVELDKTACLLYPLLNEYHPIFTAPMFDGLLLPRLLDMIRLQKIQLYLRQRVDASSQHRHTILDHPRPGCFAERFVADEPLKSSYVGLYQSIEEYAAGRLEEKRREWERKTHEYQEMIRIINTTSCTIQFLDSADSRWPKPIHRPSECLRCITKEKAEGIRIELYEHPLPSDPSFAKAVVFELLLPRSFSLYRDTTWLIIHRLGTTGSLETKLPKCTLLDYGPLKRFLSQDTIPSKVTLASTSKPFLRTHYRHAKFPIEWDKICKPNGLTMGYCDVTSSTWMGRHRIEPSFHQHFRVSFPEKFPCAQLLQASLSPGGSRSSYEIMAIELGSTNLNFSSEATASLVTYLAVQAGPAHGTDEPYRALHGIFRDETFGEALANQLSSRLDTMVSNWREVYLMELVISLALRLFELAVSREKAAQLILRARSICLKWVRILRGETFRSKTIEAAQRLQRYTLRAALLCRRTFEICRGCSIINVDDLAAYIEASISVNDNLTSELDGLPEPLQYAIARDLKLAFDLDHSVITSMLSQPNGLLLALSEIWPDAGDDERRIGGPITPFSGFRIHIGWEGDELVVLAVGSSMSLRFVPGKILAGDLPQPLIDGHVHWLRRNTQEIVHLIRNRPSKIKTPQDLADYLSKSDTIGGRNSSIEDMALSDRLGIDLRKHWGSLVDLARESTNPFTLMFKLAPMAYNREADMELARTVAAFAIFDELKRIEAPDWPEYHNFKPGKEPDLNYLLEMVQPYRQPLPTTDVDVLENLASGKQRRKAQKEADAHRRRVDEDCKKFVTLLMEQWPCLQPRIPNPDKDLLLDVEQAYRAISLEWISLYQNRDFSNYLVEVQAVLNQRRAEDVFEPEQFIPVDEYIRERTRGGEVLSLIDLLRKPFKPPMSPKELAPSGTTPLTWQQVLGKHNRTSPHTRRHIPSPQKRYFTPSASRAGVMPKPNYESLNELQTIATRLCASGSRVRQRYGEDLAQSIRGFRYRVHENSNHGGRSVQTNGGAGDPFSEVDTQFRSIQTSFETPDASLTSPQIRWLKAGHLWPAITQCTLLGYLRSEESMKLLHQTMKSALVGYGILITKCQRELRIHSYLGYNSHRASEEEANIGHTNWSPEQHPYWLLLEIEADVLIRPDQVDVALATINPASGENSVLQMNMGQGAYQVDMSEQRETRYTNSIPKGKTSCIIPMVSAALADKRNLVRIIVPKPLLQQTAQILQSRLGIFLNKRLGYVPFSRKTQTDRDTITAFFKFHKDIQESRGVMICLPEHNLSFMLSGLQRLLDGKLADAERMIKIHRWFGTVCRDVLDESDYTLAVRTQLIYPSGTQMTVDGHPHRWKIVQALLRLVDLNLHDLAREYPHSIEVYRGHQRGFPFLYFLRRDVEDELINRLIADVLKRGSALLPMDDLATTERHAVEEFLRCTNVKKASVKVVRGLFRDKPSVRHAIYLLRGLLIGRILIMTLKKRWNVQYGLHPSRDPIAVPFYAKGVPSDQSEWGHPDVAILFTSLSFYYGGLSMPQLKQALEQVLNSDDPSIEYEKWINGCENYPGSLKSWNSINVEDEVQLHQVWNALRYKTAVIDYFMNTFVFPRHAKQFKVKLQSNGWDIPVFPPPSGQHENSSTRSKAKALSTGFSGTNDNRNMLPLNIKQEDLARLSHTNAEVMTYLLQPRSRECVMACDADGRRLTETEILELMSNLKIRVLIDAGAQILEMDNKTLAQKWLEIDTSADGALYFDNDRPLVITRSGAVTPLLASNFADDMAKCLVYLDEAHTRGTDLKLPPTACGALTLGLGQTKDHTVQAAMRLRQLATTQSIKFFIPPDVYQSIADLRGKSVNIDSLDVLVWLIHNTCDGIEQLQPLYYSQGQAFCTRMQASLDNPDFLSNGEQRAKFISAIRQDELQTLQQLYEPKQRPKITQGTQARDCRLKGFVEELEARRAAFQDTGQAVHSSALQEVEQEREVAFEVEAVRQLKKPINYPALSFRGLSEELKKFVETGRLPAAPSSVMGMLDAISKTHLGAKFQVIQPGRPSKLFVSMEYNRTVQGQASLAIDNFLRPVNWVLWGVESKVAVIIIPEEAEAIIPLLRKLERSRRPPPTHLLTYSAPVTRKMIEFDTMKFFAIPPMPLEWEGPHWLKTQLGIFSGRLYFEWSEFGHICEFLGIVHNAEEQVGSSGQAADSNDCSADPVINKENRRFTKRPLTFLQEWLALRRRGQDFIHTPMGFVTQGKSLYEDHAFFKHYEPPKEEDFEFPLAGDQEGGSEDDSDDVISDDGYIQGEEVGVVPDHLPTGAYDGVEGRS</sequence>
<dbReference type="InterPro" id="IPR051346">
    <property type="entry name" value="OTU_Deubiquitinase"/>
</dbReference>
<dbReference type="Pfam" id="PF20255">
    <property type="entry name" value="DUF6606"/>
    <property type="match status" value="1"/>
</dbReference>
<dbReference type="VEuPathDB" id="FungiDB:SAPIO_CDS1778"/>
<dbReference type="EC" id="3.4.19.12" evidence="2"/>
<feature type="region of interest" description="Disordered" evidence="7">
    <location>
        <begin position="2731"/>
        <end position="2755"/>
    </location>
</feature>
<evidence type="ECO:0000256" key="1">
    <source>
        <dbReference type="ARBA" id="ARBA00000707"/>
    </source>
</evidence>
<organism evidence="11 12">
    <name type="scientific">Pseudallescheria apiosperma</name>
    <name type="common">Scedosporium apiospermum</name>
    <dbReference type="NCBI Taxonomy" id="563466"/>
    <lineage>
        <taxon>Eukaryota</taxon>
        <taxon>Fungi</taxon>
        <taxon>Dikarya</taxon>
        <taxon>Ascomycota</taxon>
        <taxon>Pezizomycotina</taxon>
        <taxon>Sordariomycetes</taxon>
        <taxon>Hypocreomycetidae</taxon>
        <taxon>Microascales</taxon>
        <taxon>Microascaceae</taxon>
        <taxon>Scedosporium</taxon>
    </lineage>
</organism>